<dbReference type="InterPro" id="IPR036249">
    <property type="entry name" value="Thioredoxin-like_sf"/>
</dbReference>
<dbReference type="KEGG" id="cmet:K6K41_15205"/>
<evidence type="ECO:0000259" key="3">
    <source>
        <dbReference type="Pfam" id="PF01323"/>
    </source>
</evidence>
<sequence length="207" mass="22963">MPRRVDVYFSVMSPWAHLGNVPFLAVVRRHGLEVAWRPVPLGELFAETGGLPLAKRTIERRRYRDVELSRWSQKRGRPVKLRPAHWPFSPALADRAVIAVAASGEDPADFVVRAGRGVWEEDRDLAARETLAELLLACGHNAERVLARAESEETAAAYQANFAAARAASVFGSPTYVLDGEVFWGQDRIDLLDDALASGRRPYTASE</sequence>
<comment type="catalytic activity">
    <reaction evidence="1">
        <text>2-hydroxychromene-2-carboxylate = (3E)-4-(2-hydroxyphenyl)-2-oxobut-3-enoate</text>
        <dbReference type="Rhea" id="RHEA:27401"/>
        <dbReference type="ChEBI" id="CHEBI:59350"/>
        <dbReference type="ChEBI" id="CHEBI:59353"/>
        <dbReference type="EC" id="5.99.1.4"/>
    </reaction>
</comment>
<accession>A0A9E6ULQ3</accession>
<dbReference type="InterPro" id="IPR051924">
    <property type="entry name" value="GST_Kappa/NadH"/>
</dbReference>
<dbReference type="InterPro" id="IPR044087">
    <property type="entry name" value="NahD-like"/>
</dbReference>
<reference evidence="4" key="1">
    <citation type="submission" date="2021-08" db="EMBL/GenBank/DDBJ databases">
        <authorList>
            <person name="Zhang H."/>
            <person name="Xu M."/>
            <person name="Yu Z."/>
            <person name="Yang L."/>
            <person name="Cai Y."/>
        </authorList>
    </citation>
    <scope>NUCLEOTIDE SEQUENCE</scope>
    <source>
        <strain evidence="4">CHL1</strain>
    </source>
</reference>
<dbReference type="InterPro" id="IPR014440">
    <property type="entry name" value="HCCAis_GSTk"/>
</dbReference>
<comment type="similarity">
    <text evidence="1">Belongs to the GST superfamily. NadH family.</text>
</comment>
<protein>
    <recommendedName>
        <fullName evidence="1">2-hydroxychromene-2-carboxylate isomerase</fullName>
        <ecNumber evidence="1">5.99.1.4</ecNumber>
    </recommendedName>
</protein>
<evidence type="ECO:0000256" key="2">
    <source>
        <dbReference type="PIRSR" id="PIRSR006386-1"/>
    </source>
</evidence>
<dbReference type="GO" id="GO:1901170">
    <property type="term" value="P:naphthalene catabolic process"/>
    <property type="evidence" value="ECO:0007669"/>
    <property type="project" value="InterPro"/>
</dbReference>
<dbReference type="CDD" id="cd03022">
    <property type="entry name" value="DsbA_HCCA_Iso"/>
    <property type="match status" value="1"/>
</dbReference>
<dbReference type="Pfam" id="PF01323">
    <property type="entry name" value="DSBA"/>
    <property type="match status" value="1"/>
</dbReference>
<organism evidence="4 5">
    <name type="scientific">Chenggangzhangella methanolivorans</name>
    <dbReference type="NCBI Taxonomy" id="1437009"/>
    <lineage>
        <taxon>Bacteria</taxon>
        <taxon>Pseudomonadati</taxon>
        <taxon>Pseudomonadota</taxon>
        <taxon>Alphaproteobacteria</taxon>
        <taxon>Hyphomicrobiales</taxon>
        <taxon>Methylopilaceae</taxon>
        <taxon>Chenggangzhangella</taxon>
    </lineage>
</organism>
<feature type="domain" description="DSBA-like thioredoxin" evidence="3">
    <location>
        <begin position="4"/>
        <end position="197"/>
    </location>
</feature>
<dbReference type="GO" id="GO:0004364">
    <property type="term" value="F:glutathione transferase activity"/>
    <property type="evidence" value="ECO:0007669"/>
    <property type="project" value="TreeGrafter"/>
</dbReference>
<evidence type="ECO:0000313" key="4">
    <source>
        <dbReference type="EMBL" id="QZN98428.1"/>
    </source>
</evidence>
<keyword evidence="1 4" id="KW-0413">Isomerase</keyword>
<dbReference type="GO" id="GO:0018845">
    <property type="term" value="F:2-hydroxychromene-2-carboxylate isomerase activity"/>
    <property type="evidence" value="ECO:0007669"/>
    <property type="project" value="UniProtKB-UniRule"/>
</dbReference>
<dbReference type="AlphaFoldDB" id="A0A9E6ULQ3"/>
<proteinExistence type="inferred from homology"/>
<dbReference type="EMBL" id="CP081869">
    <property type="protein sequence ID" value="QZN98428.1"/>
    <property type="molecule type" value="Genomic_DNA"/>
</dbReference>
<dbReference type="GO" id="GO:0006749">
    <property type="term" value="P:glutathione metabolic process"/>
    <property type="evidence" value="ECO:0007669"/>
    <property type="project" value="TreeGrafter"/>
</dbReference>
<name>A0A9E6ULQ3_9HYPH</name>
<feature type="active site" description="Nucleophile" evidence="2">
    <location>
        <position position="13"/>
    </location>
</feature>
<dbReference type="SUPFAM" id="SSF52833">
    <property type="entry name" value="Thioredoxin-like"/>
    <property type="match status" value="1"/>
</dbReference>
<gene>
    <name evidence="4" type="ORF">K6K41_15205</name>
</gene>
<evidence type="ECO:0000313" key="5">
    <source>
        <dbReference type="Proteomes" id="UP000825701"/>
    </source>
</evidence>
<evidence type="ECO:0000256" key="1">
    <source>
        <dbReference type="PIRNR" id="PIRNR006386"/>
    </source>
</evidence>
<dbReference type="GO" id="GO:0004602">
    <property type="term" value="F:glutathione peroxidase activity"/>
    <property type="evidence" value="ECO:0007669"/>
    <property type="project" value="TreeGrafter"/>
</dbReference>
<dbReference type="Gene3D" id="3.40.30.10">
    <property type="entry name" value="Glutaredoxin"/>
    <property type="match status" value="1"/>
</dbReference>
<dbReference type="PIRSF" id="PIRSF006386">
    <property type="entry name" value="HCCAis_GSTk"/>
    <property type="match status" value="1"/>
</dbReference>
<dbReference type="Proteomes" id="UP000825701">
    <property type="component" value="Chromosome"/>
</dbReference>
<dbReference type="PANTHER" id="PTHR42943:SF13">
    <property type="entry name" value="GLUTATHIONE S-TRANSFERASE KAPPA-RELATED"/>
    <property type="match status" value="1"/>
</dbReference>
<dbReference type="InterPro" id="IPR001853">
    <property type="entry name" value="DSBA-like_thioredoxin_dom"/>
</dbReference>
<dbReference type="PANTHER" id="PTHR42943">
    <property type="entry name" value="GLUTATHIONE S-TRANSFERASE KAPPA"/>
    <property type="match status" value="1"/>
</dbReference>
<keyword evidence="5" id="KW-1185">Reference proteome</keyword>
<dbReference type="RefSeq" id="WP_261401347.1">
    <property type="nucleotide sequence ID" value="NZ_CP081869.1"/>
</dbReference>
<dbReference type="EC" id="5.99.1.4" evidence="1"/>